<keyword evidence="2" id="KW-1185">Reference proteome</keyword>
<sequence length="169" mass="18943">MVFSGPRNDMEFGELNGIKSVGSIDLPDTIRSSSSMGSSSYSANRHRDSTRLFLSFNPHNVRTIRQASRFFLSLVAFVQEGNELDDVVIYKACLSTSTPTRRHRHYHVILNAPLERGQILPGYGTDGTVRAVVVGGRNLIQLFGSEEDRFELNWRKKGFPTRSSCTCDI</sequence>
<accession>A0ABQ9WK71</accession>
<protein>
    <submittedName>
        <fullName evidence="1">Uncharacterized protein</fullName>
    </submittedName>
</protein>
<gene>
    <name evidence="1" type="ORF">BLNAU_25231</name>
</gene>
<proteinExistence type="predicted"/>
<evidence type="ECO:0000313" key="1">
    <source>
        <dbReference type="EMBL" id="KAK2939857.1"/>
    </source>
</evidence>
<dbReference type="EMBL" id="JARBJD010000824">
    <property type="protein sequence ID" value="KAK2939857.1"/>
    <property type="molecule type" value="Genomic_DNA"/>
</dbReference>
<comment type="caution">
    <text evidence="1">The sequence shown here is derived from an EMBL/GenBank/DDBJ whole genome shotgun (WGS) entry which is preliminary data.</text>
</comment>
<name>A0ABQ9WK71_9EUKA</name>
<organism evidence="1 2">
    <name type="scientific">Blattamonas nauphoetae</name>
    <dbReference type="NCBI Taxonomy" id="2049346"/>
    <lineage>
        <taxon>Eukaryota</taxon>
        <taxon>Metamonada</taxon>
        <taxon>Preaxostyla</taxon>
        <taxon>Oxymonadida</taxon>
        <taxon>Blattamonas</taxon>
    </lineage>
</organism>
<evidence type="ECO:0000313" key="2">
    <source>
        <dbReference type="Proteomes" id="UP001281761"/>
    </source>
</evidence>
<dbReference type="Proteomes" id="UP001281761">
    <property type="component" value="Unassembled WGS sequence"/>
</dbReference>
<reference evidence="1 2" key="1">
    <citation type="journal article" date="2022" name="bioRxiv">
        <title>Genomics of Preaxostyla Flagellates Illuminates Evolutionary Transitions and the Path Towards Mitochondrial Loss.</title>
        <authorList>
            <person name="Novak L.V.F."/>
            <person name="Treitli S.C."/>
            <person name="Pyrih J."/>
            <person name="Halakuc P."/>
            <person name="Pipaliya S.V."/>
            <person name="Vacek V."/>
            <person name="Brzon O."/>
            <person name="Soukal P."/>
            <person name="Eme L."/>
            <person name="Dacks J.B."/>
            <person name="Karnkowska A."/>
            <person name="Elias M."/>
            <person name="Hampl V."/>
        </authorList>
    </citation>
    <scope>NUCLEOTIDE SEQUENCE [LARGE SCALE GENOMIC DNA]</scope>
    <source>
        <strain evidence="1">NAU3</strain>
        <tissue evidence="1">Gut</tissue>
    </source>
</reference>